<keyword evidence="4" id="KW-1133">Transmembrane helix</keyword>
<keyword evidence="7" id="KW-1185">Reference proteome</keyword>
<dbReference type="InterPro" id="IPR003594">
    <property type="entry name" value="HATPase_dom"/>
</dbReference>
<dbReference type="Gene3D" id="1.20.5.1930">
    <property type="match status" value="1"/>
</dbReference>
<dbReference type="GO" id="GO:0046983">
    <property type="term" value="F:protein dimerization activity"/>
    <property type="evidence" value="ECO:0007669"/>
    <property type="project" value="InterPro"/>
</dbReference>
<keyword evidence="4" id="KW-0472">Membrane</keyword>
<dbReference type="GO" id="GO:0000155">
    <property type="term" value="F:phosphorelay sensor kinase activity"/>
    <property type="evidence" value="ECO:0007669"/>
    <property type="project" value="InterPro"/>
</dbReference>
<accession>A0A4P6ENC3</accession>
<dbReference type="CDD" id="cd16917">
    <property type="entry name" value="HATPase_UhpB-NarQ-NarX-like"/>
    <property type="match status" value="1"/>
</dbReference>
<keyword evidence="1" id="KW-0808">Transferase</keyword>
<dbReference type="EMBL" id="CP035495">
    <property type="protein sequence ID" value="QAY64380.1"/>
    <property type="molecule type" value="Genomic_DNA"/>
</dbReference>
<proteinExistence type="predicted"/>
<sequence length="398" mass="41046">MSAVISEGERDEFTRRLIGICMLVRLVAILVAFAGLAGQILTPALLLCALVQSVTGLALLMSARVGAFVANHPLAFVADVLISLGVVAVLGTESPLVLATMSTAIVTGFLFTRPVAATCAVVLVAGHLLVSALRYPVGAGFMTTIGVPAIYVGLVAIGGASRHAHAAQVESGRDAAAALLAAAAADERARLAREMHDSLGKTLHGVALGADALPQLVENDPAAARDYAADLARGAGRAAREARQILVRLRADQPDRPLADVLRGRCDAWQEETGVPCTLHVDGAVDLPTDARYEVLAIVAEAMENARRHAEPRSVVVRLAGAAGGAVEISVTDDGKGFVPDPDGRSPYGRFGLTGMAERAAEAGISLVIRSAPAQGTTVAVRSPAVHLGDAVVRTPDE</sequence>
<organism evidence="6 7">
    <name type="scientific">Xylanimonas allomyrinae</name>
    <dbReference type="NCBI Taxonomy" id="2509459"/>
    <lineage>
        <taxon>Bacteria</taxon>
        <taxon>Bacillati</taxon>
        <taxon>Actinomycetota</taxon>
        <taxon>Actinomycetes</taxon>
        <taxon>Micrococcales</taxon>
        <taxon>Promicromonosporaceae</taxon>
        <taxon>Xylanimonas</taxon>
    </lineage>
</organism>
<dbReference type="Pfam" id="PF07730">
    <property type="entry name" value="HisKA_3"/>
    <property type="match status" value="1"/>
</dbReference>
<evidence type="ECO:0000256" key="4">
    <source>
        <dbReference type="SAM" id="Phobius"/>
    </source>
</evidence>
<evidence type="ECO:0000256" key="1">
    <source>
        <dbReference type="ARBA" id="ARBA00022679"/>
    </source>
</evidence>
<name>A0A4P6ENC3_9MICO</name>
<protein>
    <recommendedName>
        <fullName evidence="5">Histidine kinase/HSP90-like ATPase domain-containing protein</fullName>
    </recommendedName>
</protein>
<feature type="transmembrane region" description="Helical" evidence="4">
    <location>
        <begin position="137"/>
        <end position="160"/>
    </location>
</feature>
<dbReference type="PANTHER" id="PTHR24421">
    <property type="entry name" value="NITRATE/NITRITE SENSOR PROTEIN NARX-RELATED"/>
    <property type="match status" value="1"/>
</dbReference>
<dbReference type="AlphaFoldDB" id="A0A4P6ENC3"/>
<dbReference type="PANTHER" id="PTHR24421:SF61">
    <property type="entry name" value="OXYGEN SENSOR HISTIDINE KINASE NREB"/>
    <property type="match status" value="1"/>
</dbReference>
<evidence type="ECO:0000313" key="7">
    <source>
        <dbReference type="Proteomes" id="UP000291758"/>
    </source>
</evidence>
<dbReference type="SUPFAM" id="SSF55874">
    <property type="entry name" value="ATPase domain of HSP90 chaperone/DNA topoisomerase II/histidine kinase"/>
    <property type="match status" value="1"/>
</dbReference>
<dbReference type="Proteomes" id="UP000291758">
    <property type="component" value="Chromosome"/>
</dbReference>
<dbReference type="InterPro" id="IPR011712">
    <property type="entry name" value="Sig_transdc_His_kin_sub3_dim/P"/>
</dbReference>
<gene>
    <name evidence="6" type="ORF">ET495_15490</name>
</gene>
<evidence type="ECO:0000256" key="3">
    <source>
        <dbReference type="ARBA" id="ARBA00023012"/>
    </source>
</evidence>
<dbReference type="RefSeq" id="WP_129205531.1">
    <property type="nucleotide sequence ID" value="NZ_CP035495.1"/>
</dbReference>
<dbReference type="InterPro" id="IPR036890">
    <property type="entry name" value="HATPase_C_sf"/>
</dbReference>
<dbReference type="Pfam" id="PF02518">
    <property type="entry name" value="HATPase_c"/>
    <property type="match status" value="1"/>
</dbReference>
<feature type="transmembrane region" description="Helical" evidence="4">
    <location>
        <begin position="17"/>
        <end position="38"/>
    </location>
</feature>
<evidence type="ECO:0000313" key="6">
    <source>
        <dbReference type="EMBL" id="QAY64380.1"/>
    </source>
</evidence>
<feature type="transmembrane region" description="Helical" evidence="4">
    <location>
        <begin position="104"/>
        <end position="130"/>
    </location>
</feature>
<feature type="transmembrane region" description="Helical" evidence="4">
    <location>
        <begin position="44"/>
        <end position="62"/>
    </location>
</feature>
<dbReference type="OrthoDB" id="144293at2"/>
<dbReference type="GO" id="GO:0016020">
    <property type="term" value="C:membrane"/>
    <property type="evidence" value="ECO:0007669"/>
    <property type="project" value="InterPro"/>
</dbReference>
<evidence type="ECO:0000256" key="2">
    <source>
        <dbReference type="ARBA" id="ARBA00022777"/>
    </source>
</evidence>
<dbReference type="SMART" id="SM00387">
    <property type="entry name" value="HATPase_c"/>
    <property type="match status" value="1"/>
</dbReference>
<reference evidence="6 7" key="1">
    <citation type="submission" date="2019-01" db="EMBL/GenBank/DDBJ databases">
        <title>Genome sequencing of strain 2JSPR-7.</title>
        <authorList>
            <person name="Heo J."/>
            <person name="Kim S.-J."/>
            <person name="Kim J.-S."/>
            <person name="Hong S.-B."/>
            <person name="Kwon S.-W."/>
        </authorList>
    </citation>
    <scope>NUCLEOTIDE SEQUENCE [LARGE SCALE GENOMIC DNA]</scope>
    <source>
        <strain evidence="6 7">2JSPR-7</strain>
    </source>
</reference>
<keyword evidence="4" id="KW-0812">Transmembrane</keyword>
<dbReference type="KEGG" id="xyl:ET495_15490"/>
<keyword evidence="2" id="KW-0418">Kinase</keyword>
<dbReference type="InterPro" id="IPR050482">
    <property type="entry name" value="Sensor_HK_TwoCompSys"/>
</dbReference>
<evidence type="ECO:0000259" key="5">
    <source>
        <dbReference type="SMART" id="SM00387"/>
    </source>
</evidence>
<keyword evidence="3" id="KW-0902">Two-component regulatory system</keyword>
<feature type="transmembrane region" description="Helical" evidence="4">
    <location>
        <begin position="74"/>
        <end position="92"/>
    </location>
</feature>
<feature type="domain" description="Histidine kinase/HSP90-like ATPase" evidence="5">
    <location>
        <begin position="290"/>
        <end position="387"/>
    </location>
</feature>
<dbReference type="Gene3D" id="3.30.565.10">
    <property type="entry name" value="Histidine kinase-like ATPase, C-terminal domain"/>
    <property type="match status" value="1"/>
</dbReference>